<dbReference type="Pfam" id="PF13577">
    <property type="entry name" value="SnoaL_4"/>
    <property type="match status" value="1"/>
</dbReference>
<dbReference type="InterPro" id="IPR037401">
    <property type="entry name" value="SnoaL-like"/>
</dbReference>
<keyword evidence="4" id="KW-1185">Reference proteome</keyword>
<organism evidence="3 4">
    <name type="scientific">Actinoallomurus iriomotensis</name>
    <dbReference type="NCBI Taxonomy" id="478107"/>
    <lineage>
        <taxon>Bacteria</taxon>
        <taxon>Bacillati</taxon>
        <taxon>Actinomycetota</taxon>
        <taxon>Actinomycetes</taxon>
        <taxon>Streptosporangiales</taxon>
        <taxon>Thermomonosporaceae</taxon>
        <taxon>Actinoallomurus</taxon>
    </lineage>
</organism>
<evidence type="ECO:0000313" key="4">
    <source>
        <dbReference type="Proteomes" id="UP001165074"/>
    </source>
</evidence>
<gene>
    <name evidence="3" type="ORF">Airi02_040280</name>
</gene>
<evidence type="ECO:0000256" key="1">
    <source>
        <dbReference type="SAM" id="MobiDB-lite"/>
    </source>
</evidence>
<protein>
    <recommendedName>
        <fullName evidence="2">SnoaL-like domain-containing protein</fullName>
    </recommendedName>
</protein>
<accession>A0A9W6S2X1</accession>
<sequence length="183" mass="20179">MITRRAPDPVRCPDGKGSGAMTSAHAGHPRSDETAQELLDVQAIRSLVERYAFAMDRRDSELMRTCFTPDADLSYFGGLRHFDRDGFADSLVGSLAPFKTVNHSVSSIRVTVDGDTAGADMHIFATMMLADRPSVIVRGVHVVDEYLRTAEGWKVSRRAHEPFLQYEVPRSPIDFPGVGGINE</sequence>
<dbReference type="AlphaFoldDB" id="A0A9W6S2X1"/>
<proteinExistence type="predicted"/>
<dbReference type="Gene3D" id="3.10.450.50">
    <property type="match status" value="1"/>
</dbReference>
<name>A0A9W6S2X1_9ACTN</name>
<dbReference type="CDD" id="cd00531">
    <property type="entry name" value="NTF2_like"/>
    <property type="match status" value="1"/>
</dbReference>
<comment type="caution">
    <text evidence="3">The sequence shown here is derived from an EMBL/GenBank/DDBJ whole genome shotgun (WGS) entry which is preliminary data.</text>
</comment>
<feature type="region of interest" description="Disordered" evidence="1">
    <location>
        <begin position="1"/>
        <end position="32"/>
    </location>
</feature>
<dbReference type="Proteomes" id="UP001165074">
    <property type="component" value="Unassembled WGS sequence"/>
</dbReference>
<dbReference type="SUPFAM" id="SSF54427">
    <property type="entry name" value="NTF2-like"/>
    <property type="match status" value="1"/>
</dbReference>
<evidence type="ECO:0000313" key="3">
    <source>
        <dbReference type="EMBL" id="GLY86099.1"/>
    </source>
</evidence>
<dbReference type="EMBL" id="BSTK01000005">
    <property type="protein sequence ID" value="GLY86099.1"/>
    <property type="molecule type" value="Genomic_DNA"/>
</dbReference>
<evidence type="ECO:0000259" key="2">
    <source>
        <dbReference type="Pfam" id="PF13577"/>
    </source>
</evidence>
<dbReference type="InterPro" id="IPR032710">
    <property type="entry name" value="NTF2-like_dom_sf"/>
</dbReference>
<feature type="compositionally biased region" description="Basic and acidic residues" evidence="1">
    <location>
        <begin position="1"/>
        <end position="14"/>
    </location>
</feature>
<reference evidence="3" key="1">
    <citation type="submission" date="2023-03" db="EMBL/GenBank/DDBJ databases">
        <title>Actinoallomurus iriomotensis NBRC 103684.</title>
        <authorList>
            <person name="Ichikawa N."/>
            <person name="Sato H."/>
            <person name="Tonouchi N."/>
        </authorList>
    </citation>
    <scope>NUCLEOTIDE SEQUENCE</scope>
    <source>
        <strain evidence="3">NBRC 103684</strain>
    </source>
</reference>
<feature type="domain" description="SnoaL-like" evidence="2">
    <location>
        <begin position="36"/>
        <end position="158"/>
    </location>
</feature>